<proteinExistence type="predicted"/>
<comment type="caution">
    <text evidence="2">The sequence shown here is derived from an EMBL/GenBank/DDBJ whole genome shotgun (WGS) entry which is preliminary data.</text>
</comment>
<keyword evidence="3" id="KW-1185">Reference proteome</keyword>
<feature type="transmembrane region" description="Helical" evidence="1">
    <location>
        <begin position="12"/>
        <end position="36"/>
    </location>
</feature>
<keyword evidence="1" id="KW-1133">Transmembrane helix</keyword>
<name>A0AAV5MYK9_9GAMM</name>
<evidence type="ECO:0000313" key="2">
    <source>
        <dbReference type="EMBL" id="GKX54936.1"/>
    </source>
</evidence>
<keyword evidence="1" id="KW-0472">Membrane</keyword>
<reference evidence="2" key="1">
    <citation type="submission" date="2022-06" db="EMBL/GenBank/DDBJ databases">
        <title>Draft genome sequences of Leminorella grimontii str. JCM5902.</title>
        <authorList>
            <person name="Wakabayashi Y."/>
            <person name="Kojima K."/>
        </authorList>
    </citation>
    <scope>NUCLEOTIDE SEQUENCE</scope>
    <source>
        <strain evidence="2">JCM 5902</strain>
    </source>
</reference>
<gene>
    <name evidence="2" type="ORF">SOASR030_10480</name>
</gene>
<protein>
    <recommendedName>
        <fullName evidence="4">GtrA-like protein domain-containing protein</fullName>
    </recommendedName>
</protein>
<evidence type="ECO:0000313" key="3">
    <source>
        <dbReference type="Proteomes" id="UP001058124"/>
    </source>
</evidence>
<dbReference type="AlphaFoldDB" id="A0AAV5MYK9"/>
<organism evidence="2 3">
    <name type="scientific">Leminorella grimontii</name>
    <dbReference type="NCBI Taxonomy" id="82981"/>
    <lineage>
        <taxon>Bacteria</taxon>
        <taxon>Pseudomonadati</taxon>
        <taxon>Pseudomonadota</taxon>
        <taxon>Gammaproteobacteria</taxon>
        <taxon>Enterobacterales</taxon>
        <taxon>Budviciaceae</taxon>
        <taxon>Leminorella</taxon>
    </lineage>
</organism>
<evidence type="ECO:0000256" key="1">
    <source>
        <dbReference type="SAM" id="Phobius"/>
    </source>
</evidence>
<evidence type="ECO:0008006" key="4">
    <source>
        <dbReference type="Google" id="ProtNLM"/>
    </source>
</evidence>
<accession>A0AAV5MYK9</accession>
<dbReference type="RefSeq" id="WP_027273449.1">
    <property type="nucleotide sequence ID" value="NZ_BRLH01000001.1"/>
</dbReference>
<feature type="transmembrane region" description="Helical" evidence="1">
    <location>
        <begin position="48"/>
        <end position="71"/>
    </location>
</feature>
<keyword evidence="1" id="KW-0812">Transmembrane</keyword>
<sequence length="74" mass="8080">MMISTIKYLLSMVVKYALIGVSIHAVVLFGEAIFYGRGEILTLSDIQSYAPIGAVVGFIAGVINIVFRLLFRKA</sequence>
<dbReference type="Proteomes" id="UP001058124">
    <property type="component" value="Unassembled WGS sequence"/>
</dbReference>
<dbReference type="EMBL" id="BRLH01000001">
    <property type="protein sequence ID" value="GKX54936.1"/>
    <property type="molecule type" value="Genomic_DNA"/>
</dbReference>